<keyword evidence="2" id="KW-0732">Signal</keyword>
<dbReference type="AlphaFoldDB" id="A0A9X3LKQ4"/>
<name>A0A9X3LKQ4_9CORY</name>
<organism evidence="3 4">
    <name type="scientific">Corynebacterium evansiae</name>
    <dbReference type="NCBI Taxonomy" id="2913499"/>
    <lineage>
        <taxon>Bacteria</taxon>
        <taxon>Bacillati</taxon>
        <taxon>Actinomycetota</taxon>
        <taxon>Actinomycetes</taxon>
        <taxon>Mycobacteriales</taxon>
        <taxon>Corynebacteriaceae</taxon>
        <taxon>Corynebacterium</taxon>
    </lineage>
</organism>
<protein>
    <recommendedName>
        <fullName evidence="5">Secreted protein</fullName>
    </recommendedName>
</protein>
<evidence type="ECO:0000256" key="2">
    <source>
        <dbReference type="SAM" id="SignalP"/>
    </source>
</evidence>
<comment type="caution">
    <text evidence="3">The sequence shown here is derived from an EMBL/GenBank/DDBJ whole genome shotgun (WGS) entry which is preliminary data.</text>
</comment>
<feature type="compositionally biased region" description="Low complexity" evidence="1">
    <location>
        <begin position="82"/>
        <end position="99"/>
    </location>
</feature>
<keyword evidence="4" id="KW-1185">Reference proteome</keyword>
<feature type="compositionally biased region" description="Low complexity" evidence="1">
    <location>
        <begin position="21"/>
        <end position="43"/>
    </location>
</feature>
<evidence type="ECO:0000256" key="1">
    <source>
        <dbReference type="SAM" id="MobiDB-lite"/>
    </source>
</evidence>
<evidence type="ECO:0000313" key="4">
    <source>
        <dbReference type="Proteomes" id="UP001146469"/>
    </source>
</evidence>
<gene>
    <name evidence="3" type="ORF">L8V00_06050</name>
</gene>
<dbReference type="Proteomes" id="UP001146469">
    <property type="component" value="Unassembled WGS sequence"/>
</dbReference>
<feature type="signal peptide" evidence="2">
    <location>
        <begin position="1"/>
        <end position="19"/>
    </location>
</feature>
<reference evidence="3" key="1">
    <citation type="submission" date="2022-02" db="EMBL/GenBank/DDBJ databases">
        <title>Corynebacterium sp. from urogenital microbiome.</title>
        <authorList>
            <person name="Cappelli E.A."/>
            <person name="Ribeiro T.G."/>
            <person name="Peixe L."/>
        </authorList>
    </citation>
    <scope>NUCLEOTIDE SEQUENCE</scope>
    <source>
        <strain evidence="3">C8Ua_174</strain>
    </source>
</reference>
<evidence type="ECO:0000313" key="3">
    <source>
        <dbReference type="EMBL" id="MCZ9289766.1"/>
    </source>
</evidence>
<feature type="region of interest" description="Disordered" evidence="1">
    <location>
        <begin position="20"/>
        <end position="123"/>
    </location>
</feature>
<sequence>MKRMSALALFTVAAMGLSACGSEDSNDAAGSDSSANSSAQQDSAAKDEDSTEDDSKKGDKADESTRAKSTKKSGPNPTPPASNHGSGHSSAAESNSRAAEPTRGKRKRSSSAGGPAYPRNDCGVTANGADISVPLLTSCEFADAIYAEALKPTYAYRSSNPNVTALPRASITVTDPDSGDTHAMDCRVGSDGSTLTCQVGKSNDYDFGADFALKQKKWVDYLTIATPQ</sequence>
<dbReference type="RefSeq" id="WP_269944506.1">
    <property type="nucleotide sequence ID" value="NZ_JAKMUT010000004.1"/>
</dbReference>
<accession>A0A9X3LKQ4</accession>
<dbReference type="EMBL" id="JAKMUT010000004">
    <property type="protein sequence ID" value="MCZ9289766.1"/>
    <property type="molecule type" value="Genomic_DNA"/>
</dbReference>
<feature type="chain" id="PRO_5040874917" description="Secreted protein" evidence="2">
    <location>
        <begin position="20"/>
        <end position="228"/>
    </location>
</feature>
<evidence type="ECO:0008006" key="5">
    <source>
        <dbReference type="Google" id="ProtNLM"/>
    </source>
</evidence>
<dbReference type="PROSITE" id="PS51257">
    <property type="entry name" value="PROKAR_LIPOPROTEIN"/>
    <property type="match status" value="1"/>
</dbReference>
<proteinExistence type="predicted"/>
<feature type="compositionally biased region" description="Basic and acidic residues" evidence="1">
    <location>
        <begin position="44"/>
        <end position="66"/>
    </location>
</feature>